<dbReference type="Proteomes" id="UP000596660">
    <property type="component" value="Unplaced"/>
</dbReference>
<evidence type="ECO:0000313" key="2">
    <source>
        <dbReference type="Proteomes" id="UP000596660"/>
    </source>
</evidence>
<protein>
    <submittedName>
        <fullName evidence="1">Uncharacterized protein</fullName>
    </submittedName>
</protein>
<accession>A0A803LLZ9</accession>
<keyword evidence="2" id="KW-1185">Reference proteome</keyword>
<proteinExistence type="predicted"/>
<reference evidence="1" key="2">
    <citation type="submission" date="2021-03" db="UniProtKB">
        <authorList>
            <consortium name="EnsemblPlants"/>
        </authorList>
    </citation>
    <scope>IDENTIFICATION</scope>
</reference>
<dbReference type="EnsemblPlants" id="AUR62015310-RA">
    <property type="protein sequence ID" value="AUR62015310-RA:cds"/>
    <property type="gene ID" value="AUR62015310"/>
</dbReference>
<evidence type="ECO:0000313" key="1">
    <source>
        <dbReference type="EnsemblPlants" id="AUR62015310-RA:cds"/>
    </source>
</evidence>
<sequence length="181" mass="20213">MVQMLYVSAQCLGDQCSPTTACCEEFACVNNVCTDCEDHAGHSCDDRECCPELSCLPNPNSPPTNICVNCEEHPGHPCTPDVQLHIDHASSGFSMHYDDIYTYRCDIKASLSDYGGDGVDYSPQFQTREVFPTYQAAVDWAREIATPLGFFLTNSSYKKQRNGLPINYMKCDRGERNRGEN</sequence>
<organism evidence="1 2">
    <name type="scientific">Chenopodium quinoa</name>
    <name type="common">Quinoa</name>
    <dbReference type="NCBI Taxonomy" id="63459"/>
    <lineage>
        <taxon>Eukaryota</taxon>
        <taxon>Viridiplantae</taxon>
        <taxon>Streptophyta</taxon>
        <taxon>Embryophyta</taxon>
        <taxon>Tracheophyta</taxon>
        <taxon>Spermatophyta</taxon>
        <taxon>Magnoliopsida</taxon>
        <taxon>eudicotyledons</taxon>
        <taxon>Gunneridae</taxon>
        <taxon>Pentapetalae</taxon>
        <taxon>Caryophyllales</taxon>
        <taxon>Chenopodiaceae</taxon>
        <taxon>Chenopodioideae</taxon>
        <taxon>Atripliceae</taxon>
        <taxon>Chenopodium</taxon>
    </lineage>
</organism>
<dbReference type="Gramene" id="AUR62015310-RA">
    <property type="protein sequence ID" value="AUR62015310-RA:cds"/>
    <property type="gene ID" value="AUR62015310"/>
</dbReference>
<dbReference type="AlphaFoldDB" id="A0A803LLZ9"/>
<reference evidence="1" key="1">
    <citation type="journal article" date="2017" name="Nature">
        <title>The genome of Chenopodium quinoa.</title>
        <authorList>
            <person name="Jarvis D.E."/>
            <person name="Ho Y.S."/>
            <person name="Lightfoot D.J."/>
            <person name="Schmoeckel S.M."/>
            <person name="Li B."/>
            <person name="Borm T.J.A."/>
            <person name="Ohyanagi H."/>
            <person name="Mineta K."/>
            <person name="Michell C.T."/>
            <person name="Saber N."/>
            <person name="Kharbatia N.M."/>
            <person name="Rupper R.R."/>
            <person name="Sharp A.R."/>
            <person name="Dally N."/>
            <person name="Boughton B.A."/>
            <person name="Woo Y.H."/>
            <person name="Gao G."/>
            <person name="Schijlen E.G.W.M."/>
            <person name="Guo X."/>
            <person name="Momin A.A."/>
            <person name="Negrao S."/>
            <person name="Al-Babili S."/>
            <person name="Gehring C."/>
            <person name="Roessner U."/>
            <person name="Jung C."/>
            <person name="Murphy K."/>
            <person name="Arold S.T."/>
            <person name="Gojobori T."/>
            <person name="van der Linden C.G."/>
            <person name="van Loo E.N."/>
            <person name="Jellen E.N."/>
            <person name="Maughan P.J."/>
            <person name="Tester M."/>
        </authorList>
    </citation>
    <scope>NUCLEOTIDE SEQUENCE [LARGE SCALE GENOMIC DNA]</scope>
    <source>
        <strain evidence="1">cv. PI 614886</strain>
    </source>
</reference>
<name>A0A803LLZ9_CHEQI</name>